<keyword evidence="7" id="KW-1185">Reference proteome</keyword>
<dbReference type="GO" id="GO:0046872">
    <property type="term" value="F:metal ion binding"/>
    <property type="evidence" value="ECO:0007669"/>
    <property type="project" value="UniProtKB-KW"/>
</dbReference>
<accession>A0A8A4ZFT8</accession>
<evidence type="ECO:0000313" key="6">
    <source>
        <dbReference type="EMBL" id="QTE30882.1"/>
    </source>
</evidence>
<feature type="binding site" description="distal binding residue" evidence="5">
    <location>
        <position position="52"/>
    </location>
    <ligand>
        <name>heme</name>
        <dbReference type="ChEBI" id="CHEBI:30413"/>
    </ligand>
    <ligandPart>
        <name>Fe</name>
        <dbReference type="ChEBI" id="CHEBI:18248"/>
    </ligandPart>
</feature>
<reference evidence="6" key="1">
    <citation type="submission" date="2021-03" db="EMBL/GenBank/DDBJ databases">
        <title>Pengzhenrongella sicca gen. nov., sp. nov., a new member of suborder Micrococcineae isolated from High-Arctic tundra soil.</title>
        <authorList>
            <person name="Peng F."/>
        </authorList>
    </citation>
    <scope>NUCLEOTIDE SEQUENCE</scope>
    <source>
        <strain evidence="6">LRZ-2</strain>
    </source>
</reference>
<dbReference type="CDD" id="cd14775">
    <property type="entry name" value="TrHb2_O-like"/>
    <property type="match status" value="1"/>
</dbReference>
<keyword evidence="2 5" id="KW-0349">Heme</keyword>
<evidence type="ECO:0000256" key="2">
    <source>
        <dbReference type="ARBA" id="ARBA00022617"/>
    </source>
</evidence>
<dbReference type="AlphaFoldDB" id="A0A8A4ZFT8"/>
<name>A0A8A4ZFT8_9MICO</name>
<proteinExistence type="predicted"/>
<dbReference type="InterPro" id="IPR001486">
    <property type="entry name" value="Hemoglobin_trunc"/>
</dbReference>
<keyword evidence="4 5" id="KW-0408">Iron</keyword>
<dbReference type="Gene3D" id="1.10.490.10">
    <property type="entry name" value="Globins"/>
    <property type="match status" value="1"/>
</dbReference>
<gene>
    <name evidence="6" type="ORF">J4E96_08130</name>
</gene>
<evidence type="ECO:0000256" key="3">
    <source>
        <dbReference type="ARBA" id="ARBA00022723"/>
    </source>
</evidence>
<dbReference type="GO" id="GO:0019825">
    <property type="term" value="F:oxygen binding"/>
    <property type="evidence" value="ECO:0007669"/>
    <property type="project" value="InterPro"/>
</dbReference>
<dbReference type="EMBL" id="CP071868">
    <property type="protein sequence ID" value="QTE30882.1"/>
    <property type="molecule type" value="Genomic_DNA"/>
</dbReference>
<dbReference type="GO" id="GO:0020037">
    <property type="term" value="F:heme binding"/>
    <property type="evidence" value="ECO:0007669"/>
    <property type="project" value="InterPro"/>
</dbReference>
<dbReference type="Proteomes" id="UP000663937">
    <property type="component" value="Chromosome"/>
</dbReference>
<evidence type="ECO:0000313" key="7">
    <source>
        <dbReference type="Proteomes" id="UP000663937"/>
    </source>
</evidence>
<dbReference type="Pfam" id="PF01152">
    <property type="entry name" value="Bac_globin"/>
    <property type="match status" value="1"/>
</dbReference>
<organism evidence="6 7">
    <name type="scientific">Pengzhenrongella sicca</name>
    <dbReference type="NCBI Taxonomy" id="2819238"/>
    <lineage>
        <taxon>Bacteria</taxon>
        <taxon>Bacillati</taxon>
        <taxon>Actinomycetota</taxon>
        <taxon>Actinomycetes</taxon>
        <taxon>Micrococcales</taxon>
        <taxon>Pengzhenrongella</taxon>
    </lineage>
</organism>
<dbReference type="KEGG" id="psic:J4E96_08130"/>
<evidence type="ECO:0000256" key="5">
    <source>
        <dbReference type="PIRSR" id="PIRSR601486-1"/>
    </source>
</evidence>
<evidence type="ECO:0000256" key="1">
    <source>
        <dbReference type="ARBA" id="ARBA00022448"/>
    </source>
</evidence>
<dbReference type="RefSeq" id="WP_227425257.1">
    <property type="nucleotide sequence ID" value="NZ_CP071868.1"/>
</dbReference>
<keyword evidence="3 5" id="KW-0479">Metal-binding</keyword>
<dbReference type="InterPro" id="IPR009050">
    <property type="entry name" value="Globin-like_sf"/>
</dbReference>
<sequence length="157" mass="17373">MIDGEDIPTLIEWAGGPVAITRLINSFYDRVEADELLSPFFPGGVSQTHREHVSSWWIEVLGGPARYTERLGGYEAMLTHHRGLGITGEQRLRFATTMSQAADDADLPADPEFRAAMIGYLEWGTRLAMANSQQDAQPIAHAPVPRWGWGVAPPYQP</sequence>
<protein>
    <submittedName>
        <fullName evidence="6">Group II truncated hemoglobin</fullName>
    </submittedName>
</protein>
<dbReference type="InterPro" id="IPR012292">
    <property type="entry name" value="Globin/Proto"/>
</dbReference>
<keyword evidence="1" id="KW-0813">Transport</keyword>
<dbReference type="SUPFAM" id="SSF46458">
    <property type="entry name" value="Globin-like"/>
    <property type="match status" value="1"/>
</dbReference>
<evidence type="ECO:0000256" key="4">
    <source>
        <dbReference type="ARBA" id="ARBA00023004"/>
    </source>
</evidence>